<organism evidence="3 4">
    <name type="scientific">Corynebacterium frankenforstense DSM 45800</name>
    <dbReference type="NCBI Taxonomy" id="1437875"/>
    <lineage>
        <taxon>Bacteria</taxon>
        <taxon>Bacillati</taxon>
        <taxon>Actinomycetota</taxon>
        <taxon>Actinomycetes</taxon>
        <taxon>Mycobacteriales</taxon>
        <taxon>Corynebacteriaceae</taxon>
        <taxon>Corynebacterium</taxon>
    </lineage>
</organism>
<proteinExistence type="predicted"/>
<feature type="chain" id="PRO_5009871695" description="DUF4232 domain-containing protein" evidence="2">
    <location>
        <begin position="29"/>
        <end position="259"/>
    </location>
</feature>
<feature type="compositionally biased region" description="Gly residues" evidence="1">
    <location>
        <begin position="105"/>
        <end position="123"/>
    </location>
</feature>
<feature type="region of interest" description="Disordered" evidence="1">
    <location>
        <begin position="22"/>
        <end position="128"/>
    </location>
</feature>
<evidence type="ECO:0008006" key="5">
    <source>
        <dbReference type="Google" id="ProtNLM"/>
    </source>
</evidence>
<dbReference type="KEGG" id="cfk:CFRA_00345"/>
<gene>
    <name evidence="3" type="ORF">CFRA_00345</name>
</gene>
<evidence type="ECO:0000256" key="2">
    <source>
        <dbReference type="SAM" id="SignalP"/>
    </source>
</evidence>
<dbReference type="PROSITE" id="PS51257">
    <property type="entry name" value="PROKAR_LIPOPROTEIN"/>
    <property type="match status" value="1"/>
</dbReference>
<dbReference type="Proteomes" id="UP000185434">
    <property type="component" value="Chromosome"/>
</dbReference>
<dbReference type="RefSeq" id="WP_075662967.1">
    <property type="nucleotide sequence ID" value="NZ_CP009247.1"/>
</dbReference>
<reference evidence="3 4" key="1">
    <citation type="submission" date="2014-08" db="EMBL/GenBank/DDBJ databases">
        <title>Complete genome sequence of Corynebacterium frankenforstense ST18(T) (=DSM 45800(T)), isolated from raw cow milk.</title>
        <authorList>
            <person name="Ruckert C."/>
            <person name="Albersmeier A."/>
            <person name="Winkler A."/>
            <person name="Lipski A."/>
            <person name="Kalinowski J."/>
        </authorList>
    </citation>
    <scope>NUCLEOTIDE SEQUENCE [LARGE SCALE GENOMIC DNA]</scope>
    <source>
        <strain evidence="3 4">ST18</strain>
    </source>
</reference>
<accession>A0A1L7CQ88</accession>
<evidence type="ECO:0000313" key="3">
    <source>
        <dbReference type="EMBL" id="APT87997.1"/>
    </source>
</evidence>
<sequence>MNARPALATAAVLAVAALTACSPPSDEATPDPQAEEASVQPSPSISDVPSDTSAHPTTSAGDAAAAPRPTGGAGDCAPGAAAQGSDSANGAGDGAGDSDVCTGSDGAGAGTGPAGAQQNGGAGVRTLTAPETPSARDAIVVNLGGHKVTCSLSASEPSGVCTADAPVWPDQSGTARNQATFSFAAGGVDVHDGRGGGGYARTVELAPGETLVAYGFYRVTAGADGLTITTQTPDDGSPADPSVVGKTVRLTADAASYQG</sequence>
<feature type="compositionally biased region" description="Low complexity" evidence="1">
    <location>
        <begin position="54"/>
        <end position="90"/>
    </location>
</feature>
<keyword evidence="4" id="KW-1185">Reference proteome</keyword>
<evidence type="ECO:0000256" key="1">
    <source>
        <dbReference type="SAM" id="MobiDB-lite"/>
    </source>
</evidence>
<keyword evidence="2" id="KW-0732">Signal</keyword>
<evidence type="ECO:0000313" key="4">
    <source>
        <dbReference type="Proteomes" id="UP000185434"/>
    </source>
</evidence>
<dbReference type="AlphaFoldDB" id="A0A1L7CQ88"/>
<feature type="signal peptide" evidence="2">
    <location>
        <begin position="1"/>
        <end position="28"/>
    </location>
</feature>
<protein>
    <recommendedName>
        <fullName evidence="5">DUF4232 domain-containing protein</fullName>
    </recommendedName>
</protein>
<dbReference type="EMBL" id="CP009247">
    <property type="protein sequence ID" value="APT87997.1"/>
    <property type="molecule type" value="Genomic_DNA"/>
</dbReference>
<feature type="compositionally biased region" description="Polar residues" evidence="1">
    <location>
        <begin position="39"/>
        <end position="53"/>
    </location>
</feature>
<name>A0A1L7CQ88_9CORY</name>